<gene>
    <name evidence="1" type="ORF">HLUCCX10_01390</name>
</gene>
<reference evidence="1 2" key="1">
    <citation type="submission" date="2015-09" db="EMBL/GenBank/DDBJ databases">
        <title>Identification and resolution of microdiversity through metagenomic sequencing of parallel consortia.</title>
        <authorList>
            <person name="Nelson W.C."/>
            <person name="Romine M.F."/>
            <person name="Lindemann S.R."/>
        </authorList>
    </citation>
    <scope>NUCLEOTIDE SEQUENCE [LARGE SCALE GENOMIC DNA]</scope>
    <source>
        <strain evidence="1">HL-49</strain>
    </source>
</reference>
<dbReference type="PATRIC" id="fig|1305737.6.peg.896"/>
<proteinExistence type="predicted"/>
<name>A0A0P7YLY3_9BACT</name>
<dbReference type="Proteomes" id="UP000050421">
    <property type="component" value="Unassembled WGS sequence"/>
</dbReference>
<accession>A0A0P7YLY3</accession>
<evidence type="ECO:0000313" key="2">
    <source>
        <dbReference type="Proteomes" id="UP000050421"/>
    </source>
</evidence>
<dbReference type="AlphaFoldDB" id="A0A0P7YLY3"/>
<evidence type="ECO:0000313" key="1">
    <source>
        <dbReference type="EMBL" id="KPQ19823.1"/>
    </source>
</evidence>
<sequence>MTQYDDSGALNDIEKVKSWWNGGEIPPVTASAELSFSEGKVTLSCPTSSALMGWRKSSSDFWKIYTGPFEAVAGDSLYVNAHRIGYEAAEMGYVLD</sequence>
<comment type="caution">
    <text evidence="1">The sequence shown here is derived from an EMBL/GenBank/DDBJ whole genome shotgun (WGS) entry which is preliminary data.</text>
</comment>
<protein>
    <submittedName>
        <fullName evidence="1">Uncharacterized protein</fullName>
    </submittedName>
</protein>
<organism evidence="1 2">
    <name type="scientific">Algoriphagus marincola HL-49</name>
    <dbReference type="NCBI Taxonomy" id="1305737"/>
    <lineage>
        <taxon>Bacteria</taxon>
        <taxon>Pseudomonadati</taxon>
        <taxon>Bacteroidota</taxon>
        <taxon>Cytophagia</taxon>
        <taxon>Cytophagales</taxon>
        <taxon>Cyclobacteriaceae</taxon>
        <taxon>Algoriphagus</taxon>
    </lineage>
</organism>
<dbReference type="EMBL" id="LJXT01000005">
    <property type="protein sequence ID" value="KPQ19823.1"/>
    <property type="molecule type" value="Genomic_DNA"/>
</dbReference>